<evidence type="ECO:0000256" key="2">
    <source>
        <dbReference type="ARBA" id="ARBA00008537"/>
    </source>
</evidence>
<feature type="compositionally biased region" description="Basic and acidic residues" evidence="8">
    <location>
        <begin position="622"/>
        <end position="636"/>
    </location>
</feature>
<feature type="transmembrane region" description="Helical" evidence="9">
    <location>
        <begin position="137"/>
        <end position="155"/>
    </location>
</feature>
<evidence type="ECO:0000256" key="5">
    <source>
        <dbReference type="ARBA" id="ARBA00022692"/>
    </source>
</evidence>
<feature type="domain" description="Major facilitator superfamily (MFS) profile" evidence="10">
    <location>
        <begin position="39"/>
        <end position="533"/>
    </location>
</feature>
<feature type="transmembrane region" description="Helical" evidence="9">
    <location>
        <begin position="224"/>
        <end position="243"/>
    </location>
</feature>
<dbReference type="Gene3D" id="1.20.1250.20">
    <property type="entry name" value="MFS general substrate transporter like domains"/>
    <property type="match status" value="1"/>
</dbReference>
<dbReference type="SUPFAM" id="SSF103473">
    <property type="entry name" value="MFS general substrate transporter"/>
    <property type="match status" value="1"/>
</dbReference>
<dbReference type="AlphaFoldDB" id="A0A1H2Y934"/>
<keyword evidence="3" id="KW-0813">Transport</keyword>
<feature type="compositionally biased region" description="Acidic residues" evidence="8">
    <location>
        <begin position="581"/>
        <end position="592"/>
    </location>
</feature>
<evidence type="ECO:0000259" key="10">
    <source>
        <dbReference type="PROSITE" id="PS50850"/>
    </source>
</evidence>
<dbReference type="PROSITE" id="PS50850">
    <property type="entry name" value="MFS"/>
    <property type="match status" value="1"/>
</dbReference>
<feature type="transmembrane region" description="Helical" evidence="9">
    <location>
        <begin position="255"/>
        <end position="272"/>
    </location>
</feature>
<name>A0A1H2Y934_9BACL</name>
<dbReference type="NCBIfam" id="TIGR00711">
    <property type="entry name" value="efflux_EmrB"/>
    <property type="match status" value="1"/>
</dbReference>
<feature type="transmembrane region" description="Helical" evidence="9">
    <location>
        <begin position="329"/>
        <end position="350"/>
    </location>
</feature>
<proteinExistence type="inferred from homology"/>
<reference evidence="12" key="1">
    <citation type="submission" date="2016-10" db="EMBL/GenBank/DDBJ databases">
        <authorList>
            <person name="Varghese N."/>
        </authorList>
    </citation>
    <scope>NUCLEOTIDE SEQUENCE [LARGE SCALE GENOMIC DNA]</scope>
    <source>
        <strain evidence="12">DSM 12489</strain>
    </source>
</reference>
<protein>
    <submittedName>
        <fullName evidence="11">Drug resistance transporter, EmrB/QacA subfamily</fullName>
    </submittedName>
</protein>
<keyword evidence="4" id="KW-1003">Cell membrane</keyword>
<keyword evidence="12" id="KW-1185">Reference proteome</keyword>
<keyword evidence="6 9" id="KW-1133">Transmembrane helix</keyword>
<dbReference type="PANTHER" id="PTHR42718">
    <property type="entry name" value="MAJOR FACILITATOR SUPERFAMILY MULTIDRUG TRANSPORTER MFSC"/>
    <property type="match status" value="1"/>
</dbReference>
<accession>A0A1H2Y934</accession>
<dbReference type="Gene3D" id="1.20.1720.10">
    <property type="entry name" value="Multidrug resistance protein D"/>
    <property type="match status" value="1"/>
</dbReference>
<evidence type="ECO:0000256" key="1">
    <source>
        <dbReference type="ARBA" id="ARBA00004651"/>
    </source>
</evidence>
<dbReference type="InterPro" id="IPR004638">
    <property type="entry name" value="EmrB-like"/>
</dbReference>
<evidence type="ECO:0000256" key="3">
    <source>
        <dbReference type="ARBA" id="ARBA00022448"/>
    </source>
</evidence>
<dbReference type="InterPro" id="IPR036259">
    <property type="entry name" value="MFS_trans_sf"/>
</dbReference>
<dbReference type="Proteomes" id="UP000182589">
    <property type="component" value="Unassembled WGS sequence"/>
</dbReference>
<keyword evidence="5 9" id="KW-0812">Transmembrane</keyword>
<evidence type="ECO:0000256" key="6">
    <source>
        <dbReference type="ARBA" id="ARBA00022989"/>
    </source>
</evidence>
<comment type="similarity">
    <text evidence="2">Belongs to the major facilitator superfamily. EmrB family.</text>
</comment>
<feature type="transmembrane region" description="Helical" evidence="9">
    <location>
        <begin position="167"/>
        <end position="187"/>
    </location>
</feature>
<keyword evidence="7 9" id="KW-0472">Membrane</keyword>
<evidence type="ECO:0000313" key="12">
    <source>
        <dbReference type="Proteomes" id="UP000182589"/>
    </source>
</evidence>
<dbReference type="PRINTS" id="PR01036">
    <property type="entry name" value="TCRTETB"/>
</dbReference>
<comment type="subcellular location">
    <subcellularLocation>
        <location evidence="1">Cell membrane</location>
        <topology evidence="1">Multi-pass membrane protein</topology>
    </subcellularLocation>
</comment>
<dbReference type="EMBL" id="FNOJ01000030">
    <property type="protein sequence ID" value="SDX01551.1"/>
    <property type="molecule type" value="Genomic_DNA"/>
</dbReference>
<dbReference type="RefSeq" id="WP_074693864.1">
    <property type="nucleotide sequence ID" value="NZ_FNOJ01000030.1"/>
</dbReference>
<sequence length="636" mass="68358">MSNDTLQPTANQAVIAASPGAAGAPPQEAAHGHPHRGSILATLIFGAFVAILNQTLLNVALPHLMSAFNVNATTAQWLSTAYMLTNGVLIPITAFLMGTFTTRQLFISAMSLFVAGSFLCSIAPVFSMMIIGRIVQASGSAVMMPLLMTVILELYPAEQRGKAMGTMAIAMFFAPAIGPTLSGWMIMHWSWRLLFWVIIPLGLLDMIIAIFVLKNVSKPVRPKFEGIGLITSLIAFVSLLYGLSEAGNKGWGNSTVDVSLIIGGVFLVIFVIRELTCKDPMLDLRVFRYGTFSLTTIVGCVINMAMFGGMILTPIYLQNIRGFTALQSGLLMLPGAILMGVMAPVSGAVFDRIGARPLAVLGLAITTVATYEFTKLNAQTTYGHVMLLYTLRMFGMSMLAMTVQTAGMNQLPRHLYRHGTSASNTARTVASSIGTAVLVTVMTDRTKVHYAEYQNVMTNNNPSVSGFFHELVQYFTLQLHDSTVAATQLAHEVLYELAMQQSTIQGINDAFWWATMGSLLAFVLAFFIRRVKAPEAAQAVAGAGGGSTEAGAKGAQSLPDAVRQQEAEAVDAVGENNLSVEDTEVSTQEEDGSTPHEEGDLTEGDPASPLDGDIPEDEFDDIDSHPDVEREPEPVQ</sequence>
<evidence type="ECO:0000313" key="11">
    <source>
        <dbReference type="EMBL" id="SDX01551.1"/>
    </source>
</evidence>
<evidence type="ECO:0000256" key="8">
    <source>
        <dbReference type="SAM" id="MobiDB-lite"/>
    </source>
</evidence>
<gene>
    <name evidence="11" type="ORF">SAMN04489725_1307</name>
</gene>
<feature type="transmembrane region" description="Helical" evidence="9">
    <location>
        <begin position="386"/>
        <end position="407"/>
    </location>
</feature>
<dbReference type="InterPro" id="IPR020846">
    <property type="entry name" value="MFS_dom"/>
</dbReference>
<evidence type="ECO:0000256" key="7">
    <source>
        <dbReference type="ARBA" id="ARBA00023136"/>
    </source>
</evidence>
<dbReference type="STRING" id="89784.SAMN04489725_1307"/>
<feature type="transmembrane region" description="Helical" evidence="9">
    <location>
        <begin position="112"/>
        <end position="131"/>
    </location>
</feature>
<feature type="transmembrane region" description="Helical" evidence="9">
    <location>
        <begin position="39"/>
        <end position="61"/>
    </location>
</feature>
<dbReference type="Pfam" id="PF07690">
    <property type="entry name" value="MFS_1"/>
    <property type="match status" value="1"/>
</dbReference>
<dbReference type="GO" id="GO:0022857">
    <property type="term" value="F:transmembrane transporter activity"/>
    <property type="evidence" value="ECO:0007669"/>
    <property type="project" value="InterPro"/>
</dbReference>
<feature type="transmembrane region" description="Helical" evidence="9">
    <location>
        <begin position="81"/>
        <end position="100"/>
    </location>
</feature>
<feature type="transmembrane region" description="Helical" evidence="9">
    <location>
        <begin position="510"/>
        <end position="528"/>
    </location>
</feature>
<feature type="transmembrane region" description="Helical" evidence="9">
    <location>
        <begin position="193"/>
        <end position="212"/>
    </location>
</feature>
<evidence type="ECO:0000256" key="9">
    <source>
        <dbReference type="SAM" id="Phobius"/>
    </source>
</evidence>
<feature type="region of interest" description="Disordered" evidence="8">
    <location>
        <begin position="542"/>
        <end position="636"/>
    </location>
</feature>
<dbReference type="PANTHER" id="PTHR42718:SF9">
    <property type="entry name" value="MAJOR FACILITATOR SUPERFAMILY MULTIDRUG TRANSPORTER MFSC"/>
    <property type="match status" value="1"/>
</dbReference>
<organism evidence="11 12">
    <name type="scientific">Alicyclobacillus hesperidum</name>
    <dbReference type="NCBI Taxonomy" id="89784"/>
    <lineage>
        <taxon>Bacteria</taxon>
        <taxon>Bacillati</taxon>
        <taxon>Bacillota</taxon>
        <taxon>Bacilli</taxon>
        <taxon>Bacillales</taxon>
        <taxon>Alicyclobacillaceae</taxon>
        <taxon>Alicyclobacillus</taxon>
    </lineage>
</organism>
<dbReference type="GO" id="GO:0005886">
    <property type="term" value="C:plasma membrane"/>
    <property type="evidence" value="ECO:0007669"/>
    <property type="project" value="UniProtKB-SubCell"/>
</dbReference>
<evidence type="ECO:0000256" key="4">
    <source>
        <dbReference type="ARBA" id="ARBA00022475"/>
    </source>
</evidence>
<feature type="transmembrane region" description="Helical" evidence="9">
    <location>
        <begin position="292"/>
        <end position="317"/>
    </location>
</feature>
<dbReference type="CDD" id="cd17503">
    <property type="entry name" value="MFS_LmrB_MDR_like"/>
    <property type="match status" value="1"/>
</dbReference>
<dbReference type="InterPro" id="IPR011701">
    <property type="entry name" value="MFS"/>
</dbReference>